<evidence type="ECO:0000259" key="2">
    <source>
        <dbReference type="Pfam" id="PF00535"/>
    </source>
</evidence>
<dbReference type="GO" id="GO:0005886">
    <property type="term" value="C:plasma membrane"/>
    <property type="evidence" value="ECO:0007669"/>
    <property type="project" value="TreeGrafter"/>
</dbReference>
<dbReference type="Proteomes" id="UP000253490">
    <property type="component" value="Unassembled WGS sequence"/>
</dbReference>
<keyword evidence="1" id="KW-0472">Membrane</keyword>
<proteinExistence type="predicted"/>
<feature type="transmembrane region" description="Helical" evidence="1">
    <location>
        <begin position="262"/>
        <end position="287"/>
    </location>
</feature>
<dbReference type="OrthoDB" id="9807778at2"/>
<keyword evidence="4" id="KW-1185">Reference proteome</keyword>
<comment type="caution">
    <text evidence="3">The sequence shown here is derived from an EMBL/GenBank/DDBJ whole genome shotgun (WGS) entry which is preliminary data.</text>
</comment>
<dbReference type="Pfam" id="PF00535">
    <property type="entry name" value="Glycos_transf_2"/>
    <property type="match status" value="1"/>
</dbReference>
<accession>A0A366HWC8</accession>
<keyword evidence="1" id="KW-0812">Transmembrane</keyword>
<reference evidence="3 4" key="1">
    <citation type="submission" date="2018-06" db="EMBL/GenBank/DDBJ databases">
        <title>Genomic Encyclopedia of Type Strains, Phase IV (KMG-IV): sequencing the most valuable type-strain genomes for metagenomic binning, comparative biology and taxonomic classification.</title>
        <authorList>
            <person name="Goeker M."/>
        </authorList>
    </citation>
    <scope>NUCLEOTIDE SEQUENCE [LARGE SCALE GENOMIC DNA]</scope>
    <source>
        <strain evidence="3 4">DSM 22112</strain>
    </source>
</reference>
<dbReference type="PANTHER" id="PTHR48090:SF8">
    <property type="entry name" value="GLYCOSYLTRANSFERASE CSBB-RELATED"/>
    <property type="match status" value="1"/>
</dbReference>
<keyword evidence="1" id="KW-1133">Transmembrane helix</keyword>
<dbReference type="CDD" id="cd04187">
    <property type="entry name" value="DPM1_like_bac"/>
    <property type="match status" value="1"/>
</dbReference>
<organism evidence="3 4">
    <name type="scientific">Alkalibaculum bacchi</name>
    <dbReference type="NCBI Taxonomy" id="645887"/>
    <lineage>
        <taxon>Bacteria</taxon>
        <taxon>Bacillati</taxon>
        <taxon>Bacillota</taxon>
        <taxon>Clostridia</taxon>
        <taxon>Eubacteriales</taxon>
        <taxon>Eubacteriaceae</taxon>
        <taxon>Alkalibaculum</taxon>
    </lineage>
</organism>
<protein>
    <submittedName>
        <fullName evidence="3">Glycosyltransferase involved in cell wall biosynthesis</fullName>
    </submittedName>
</protein>
<dbReference type="InterPro" id="IPR001173">
    <property type="entry name" value="Glyco_trans_2-like"/>
</dbReference>
<evidence type="ECO:0000313" key="3">
    <source>
        <dbReference type="EMBL" id="RBP57539.1"/>
    </source>
</evidence>
<dbReference type="InterPro" id="IPR029044">
    <property type="entry name" value="Nucleotide-diphossugar_trans"/>
</dbReference>
<evidence type="ECO:0000256" key="1">
    <source>
        <dbReference type="SAM" id="Phobius"/>
    </source>
</evidence>
<feature type="transmembrane region" description="Helical" evidence="1">
    <location>
        <begin position="229"/>
        <end position="250"/>
    </location>
</feature>
<dbReference type="SUPFAM" id="SSF53448">
    <property type="entry name" value="Nucleotide-diphospho-sugar transferases"/>
    <property type="match status" value="1"/>
</dbReference>
<dbReference type="Gene3D" id="3.90.550.10">
    <property type="entry name" value="Spore Coat Polysaccharide Biosynthesis Protein SpsA, Chain A"/>
    <property type="match status" value="1"/>
</dbReference>
<evidence type="ECO:0000313" key="4">
    <source>
        <dbReference type="Proteomes" id="UP000253490"/>
    </source>
</evidence>
<dbReference type="PANTHER" id="PTHR48090">
    <property type="entry name" value="UNDECAPRENYL-PHOSPHATE 4-DEOXY-4-FORMAMIDO-L-ARABINOSE TRANSFERASE-RELATED"/>
    <property type="match status" value="1"/>
</dbReference>
<name>A0A366HWC8_9FIRM</name>
<keyword evidence="3" id="KW-0808">Transferase</keyword>
<sequence>MKLSLIIPCFNEEGSIKLLYEAICPVLDVLSNYSAELLFIDDGSTDHTLSYIQRFAMIDPRVKYLSFSRNFGKEAAIYAGFIYAAGDYIGLLDADLQHPPEAIINMVHALEEGYDIAAARRIDRSGEKRFYSHCARQFYRLIHHLFQVDIVDGAQDFRVLKRKVVNAILNMPEYNRFSKGIFSWVGFKIKWFDHENVNRVAGTTKWSFKKSFSYAIDGIVSFTTMPLKISFFFGGTASLCGFFYVLYLFLRTIIYGVDLPGFPTIVSLILIMCGIILISLGIVGEYIGKIYMEVKARPIYIVDESNLGVNSNEKDFNDLYQKNKSIAR</sequence>
<feature type="domain" description="Glycosyltransferase 2-like" evidence="2">
    <location>
        <begin position="4"/>
        <end position="168"/>
    </location>
</feature>
<dbReference type="AlphaFoldDB" id="A0A366HWC8"/>
<dbReference type="GO" id="GO:0016740">
    <property type="term" value="F:transferase activity"/>
    <property type="evidence" value="ECO:0007669"/>
    <property type="project" value="UniProtKB-KW"/>
</dbReference>
<gene>
    <name evidence="3" type="ORF">DES36_1285</name>
</gene>
<dbReference type="InterPro" id="IPR050256">
    <property type="entry name" value="Glycosyltransferase_2"/>
</dbReference>
<dbReference type="EMBL" id="QNRX01000028">
    <property type="protein sequence ID" value="RBP57539.1"/>
    <property type="molecule type" value="Genomic_DNA"/>
</dbReference>